<dbReference type="EMBL" id="CAJJDO010000028">
    <property type="protein sequence ID" value="CAD8155982.1"/>
    <property type="molecule type" value="Genomic_DNA"/>
</dbReference>
<evidence type="ECO:0000313" key="2">
    <source>
        <dbReference type="Proteomes" id="UP000689195"/>
    </source>
</evidence>
<organism evidence="1 2">
    <name type="scientific">Paramecium pentaurelia</name>
    <dbReference type="NCBI Taxonomy" id="43138"/>
    <lineage>
        <taxon>Eukaryota</taxon>
        <taxon>Sar</taxon>
        <taxon>Alveolata</taxon>
        <taxon>Ciliophora</taxon>
        <taxon>Intramacronucleata</taxon>
        <taxon>Oligohymenophorea</taxon>
        <taxon>Peniculida</taxon>
        <taxon>Parameciidae</taxon>
        <taxon>Paramecium</taxon>
    </lineage>
</organism>
<proteinExistence type="predicted"/>
<gene>
    <name evidence="1" type="ORF">PPENT_87.1.T0280071</name>
</gene>
<comment type="caution">
    <text evidence="1">The sequence shown here is derived from an EMBL/GenBank/DDBJ whole genome shotgun (WGS) entry which is preliminary data.</text>
</comment>
<accession>A0A8S1TWP6</accession>
<keyword evidence="2" id="KW-1185">Reference proteome</keyword>
<evidence type="ECO:0000313" key="1">
    <source>
        <dbReference type="EMBL" id="CAD8155982.1"/>
    </source>
</evidence>
<dbReference type="AlphaFoldDB" id="A0A8S1TWP6"/>
<dbReference type="OrthoDB" id="302866at2759"/>
<sequence>MQSPFKRQPKSIKQIIKDLILKEIEQESKKKINIIVIPTRIGQSCWGTRNLRRISPSNHYKIDQGAIFSPINCSQISPVNQSQGSPSNYRIKNRSKYEKLLKMNNQQQPNQVNKKELKFKTEPRQKSQSVNTTKPFHQRLPSLPRRINYFAEETKSLQLKLTDTIEGYQVKQDDMSFEIDEYVQMKYIKQIKHQEI</sequence>
<protein>
    <submittedName>
        <fullName evidence="1">Uncharacterized protein</fullName>
    </submittedName>
</protein>
<name>A0A8S1TWP6_9CILI</name>
<reference evidence="1" key="1">
    <citation type="submission" date="2021-01" db="EMBL/GenBank/DDBJ databases">
        <authorList>
            <consortium name="Genoscope - CEA"/>
            <person name="William W."/>
        </authorList>
    </citation>
    <scope>NUCLEOTIDE SEQUENCE</scope>
</reference>
<dbReference type="Proteomes" id="UP000689195">
    <property type="component" value="Unassembled WGS sequence"/>
</dbReference>